<dbReference type="InParanoid" id="A0A2H3D0G2"/>
<evidence type="ECO:0000313" key="2">
    <source>
        <dbReference type="Proteomes" id="UP000217790"/>
    </source>
</evidence>
<reference evidence="2" key="1">
    <citation type="journal article" date="2017" name="Nat. Ecol. Evol.">
        <title>Genome expansion and lineage-specific genetic innovations in the forest pathogenic fungi Armillaria.</title>
        <authorList>
            <person name="Sipos G."/>
            <person name="Prasanna A.N."/>
            <person name="Walter M.C."/>
            <person name="O'Connor E."/>
            <person name="Balint B."/>
            <person name="Krizsan K."/>
            <person name="Kiss B."/>
            <person name="Hess J."/>
            <person name="Varga T."/>
            <person name="Slot J."/>
            <person name="Riley R."/>
            <person name="Boka B."/>
            <person name="Rigling D."/>
            <person name="Barry K."/>
            <person name="Lee J."/>
            <person name="Mihaltcheva S."/>
            <person name="LaButti K."/>
            <person name="Lipzen A."/>
            <person name="Waldron R."/>
            <person name="Moloney N.M."/>
            <person name="Sperisen C."/>
            <person name="Kredics L."/>
            <person name="Vagvoelgyi C."/>
            <person name="Patrignani A."/>
            <person name="Fitzpatrick D."/>
            <person name="Nagy I."/>
            <person name="Doyle S."/>
            <person name="Anderson J.B."/>
            <person name="Grigoriev I.V."/>
            <person name="Gueldener U."/>
            <person name="Muensterkoetter M."/>
            <person name="Nagy L.G."/>
        </authorList>
    </citation>
    <scope>NUCLEOTIDE SEQUENCE [LARGE SCALE GENOMIC DNA]</scope>
    <source>
        <strain evidence="2">Ar21-2</strain>
    </source>
</reference>
<evidence type="ECO:0000313" key="1">
    <source>
        <dbReference type="EMBL" id="PBK81006.1"/>
    </source>
</evidence>
<sequence length="223" mass="25071">MTTPFNKGIPSDSSLPVPQELIDYILDFLHDNVTTLWVCSLVTRAFLPCGHHLVYSNIFIAHTAELSTFQKYAGQLHRCQNLTALLEYSPHVASLVTLLGIHANSWFIANEVFEDASLSHIIQSLHNLFRMEVITGKYLGSWVKFPVHTTLFLAALRSLPLKMLILKGIDFQKDARFEDAFTAAAVNPALRICCLRGLHQGGSLRHITKEQRCPNLICQFALQ</sequence>
<name>A0A2H3D0G2_ARMGA</name>
<gene>
    <name evidence="1" type="ORF">ARMGADRAFT_1091749</name>
</gene>
<evidence type="ECO:0008006" key="3">
    <source>
        <dbReference type="Google" id="ProtNLM"/>
    </source>
</evidence>
<dbReference type="EMBL" id="KZ293737">
    <property type="protein sequence ID" value="PBK81006.1"/>
    <property type="molecule type" value="Genomic_DNA"/>
</dbReference>
<dbReference type="Proteomes" id="UP000217790">
    <property type="component" value="Unassembled WGS sequence"/>
</dbReference>
<dbReference type="OrthoDB" id="2919154at2759"/>
<proteinExistence type="predicted"/>
<dbReference type="AlphaFoldDB" id="A0A2H3D0G2"/>
<keyword evidence="2" id="KW-1185">Reference proteome</keyword>
<accession>A0A2H3D0G2</accession>
<protein>
    <recommendedName>
        <fullName evidence="3">F-box domain-containing protein</fullName>
    </recommendedName>
</protein>
<organism evidence="1 2">
    <name type="scientific">Armillaria gallica</name>
    <name type="common">Bulbous honey fungus</name>
    <name type="synonym">Armillaria bulbosa</name>
    <dbReference type="NCBI Taxonomy" id="47427"/>
    <lineage>
        <taxon>Eukaryota</taxon>
        <taxon>Fungi</taxon>
        <taxon>Dikarya</taxon>
        <taxon>Basidiomycota</taxon>
        <taxon>Agaricomycotina</taxon>
        <taxon>Agaricomycetes</taxon>
        <taxon>Agaricomycetidae</taxon>
        <taxon>Agaricales</taxon>
        <taxon>Marasmiineae</taxon>
        <taxon>Physalacriaceae</taxon>
        <taxon>Armillaria</taxon>
    </lineage>
</organism>